<dbReference type="Pfam" id="PF00067">
    <property type="entry name" value="p450"/>
    <property type="match status" value="1"/>
</dbReference>
<evidence type="ECO:0000256" key="10">
    <source>
        <dbReference type="ARBA" id="ARBA00023033"/>
    </source>
</evidence>
<dbReference type="GeneID" id="105310134"/>
<evidence type="ECO:0000256" key="16">
    <source>
        <dbReference type="PIRSR" id="PIRSR602399-1"/>
    </source>
</evidence>
<evidence type="ECO:0000256" key="7">
    <source>
        <dbReference type="ARBA" id="ARBA00022946"/>
    </source>
</evidence>
<accession>A0A6P3S3P3</accession>
<dbReference type="Gene3D" id="1.10.630.10">
    <property type="entry name" value="Cytochrome P450"/>
    <property type="match status" value="2"/>
</dbReference>
<keyword evidence="18" id="KW-1185">Reference proteome</keyword>
<reference evidence="19" key="1">
    <citation type="submission" date="2025-08" db="UniProtKB">
        <authorList>
            <consortium name="RefSeq"/>
        </authorList>
    </citation>
    <scope>IDENTIFICATION</scope>
    <source>
        <tissue evidence="19">Kidney</tissue>
    </source>
</reference>
<dbReference type="AlphaFoldDB" id="A0A6P3S3P3"/>
<dbReference type="InterPro" id="IPR002399">
    <property type="entry name" value="Cyt_P450_mitochondrial"/>
</dbReference>
<dbReference type="GO" id="GO:0004507">
    <property type="term" value="F:steroid 11-beta-monooxygenase activity"/>
    <property type="evidence" value="ECO:0007669"/>
    <property type="project" value="UniProtKB-EC"/>
</dbReference>
<evidence type="ECO:0000313" key="19">
    <source>
        <dbReference type="RefSeq" id="XP_011384646.1"/>
    </source>
</evidence>
<dbReference type="GO" id="GO:0020037">
    <property type="term" value="F:heme binding"/>
    <property type="evidence" value="ECO:0007669"/>
    <property type="project" value="InterPro"/>
</dbReference>
<keyword evidence="7" id="KW-0809">Transit peptide</keyword>
<feature type="non-terminal residue" evidence="19">
    <location>
        <position position="1"/>
    </location>
</feature>
<dbReference type="PROSITE" id="PS00086">
    <property type="entry name" value="CYTOCHROME_P450"/>
    <property type="match status" value="1"/>
</dbReference>
<name>A0A6P3S3P3_PTEVA</name>
<evidence type="ECO:0000256" key="1">
    <source>
        <dbReference type="ARBA" id="ARBA00001971"/>
    </source>
</evidence>
<evidence type="ECO:0000256" key="6">
    <source>
        <dbReference type="ARBA" id="ARBA00022723"/>
    </source>
</evidence>
<dbReference type="GO" id="GO:0008203">
    <property type="term" value="P:cholesterol metabolic process"/>
    <property type="evidence" value="ECO:0007669"/>
    <property type="project" value="TreeGrafter"/>
</dbReference>
<evidence type="ECO:0000256" key="17">
    <source>
        <dbReference type="RuleBase" id="RU000461"/>
    </source>
</evidence>
<evidence type="ECO:0000256" key="4">
    <source>
        <dbReference type="ARBA" id="ARBA00012767"/>
    </source>
</evidence>
<dbReference type="GO" id="GO:0005743">
    <property type="term" value="C:mitochondrial inner membrane"/>
    <property type="evidence" value="ECO:0007669"/>
    <property type="project" value="UniProtKB-SubCell"/>
</dbReference>
<evidence type="ECO:0000256" key="12">
    <source>
        <dbReference type="ARBA" id="ARBA00023136"/>
    </source>
</evidence>
<keyword evidence="9 16" id="KW-0408">Iron</keyword>
<gene>
    <name evidence="19" type="primary">LOC105310134</name>
</gene>
<keyword evidence="11" id="KW-0496">Mitochondrion</keyword>
<evidence type="ECO:0000256" key="13">
    <source>
        <dbReference type="ARBA" id="ARBA00023250"/>
    </source>
</evidence>
<feature type="binding site" description="axial binding residue" evidence="16">
    <location>
        <position position="306"/>
    </location>
    <ligand>
        <name>heme</name>
        <dbReference type="ChEBI" id="CHEBI:30413"/>
    </ligand>
    <ligandPart>
        <name>Fe</name>
        <dbReference type="ChEBI" id="CHEBI:18248"/>
    </ligandPart>
</feature>
<evidence type="ECO:0000256" key="5">
    <source>
        <dbReference type="ARBA" id="ARBA00022617"/>
    </source>
</evidence>
<dbReference type="InterPro" id="IPR017972">
    <property type="entry name" value="Cyt_P450_CS"/>
</dbReference>
<keyword evidence="6 16" id="KW-0479">Metal-binding</keyword>
<keyword evidence="8 17" id="KW-0560">Oxidoreductase</keyword>
<evidence type="ECO:0000256" key="9">
    <source>
        <dbReference type="ARBA" id="ARBA00023004"/>
    </source>
</evidence>
<keyword evidence="12" id="KW-0472">Membrane</keyword>
<dbReference type="PANTHER" id="PTHR24279:SF1">
    <property type="entry name" value="CYTOCHROME P450 11B2, MITOCHONDRIAL"/>
    <property type="match status" value="1"/>
</dbReference>
<comment type="catalytic activity">
    <reaction evidence="14">
        <text>a steroid + 2 reduced [adrenodoxin] + O2 + 2 H(+) = an 11beta-hydroxysteroid + 2 oxidized [adrenodoxin] + H2O</text>
        <dbReference type="Rhea" id="RHEA:15629"/>
        <dbReference type="Rhea" id="RHEA-COMP:9998"/>
        <dbReference type="Rhea" id="RHEA-COMP:9999"/>
        <dbReference type="ChEBI" id="CHEBI:15377"/>
        <dbReference type="ChEBI" id="CHEBI:15378"/>
        <dbReference type="ChEBI" id="CHEBI:15379"/>
        <dbReference type="ChEBI" id="CHEBI:33737"/>
        <dbReference type="ChEBI" id="CHEBI:33738"/>
        <dbReference type="ChEBI" id="CHEBI:35341"/>
        <dbReference type="ChEBI" id="CHEBI:35346"/>
        <dbReference type="EC" id="1.14.15.4"/>
    </reaction>
    <physiologicalReaction direction="left-to-right" evidence="14">
        <dbReference type="Rhea" id="RHEA:15630"/>
    </physiologicalReaction>
</comment>
<keyword evidence="10 17" id="KW-0503">Monooxygenase</keyword>
<keyword evidence="13" id="KW-0755">Steroidogenesis</keyword>
<dbReference type="RefSeq" id="XP_011384646.1">
    <property type="nucleotide sequence ID" value="XM_011386344.2"/>
</dbReference>
<proteinExistence type="inferred from homology"/>
<organism evidence="18 19">
    <name type="scientific">Pteropus vampyrus</name>
    <name type="common">Large flying fox</name>
    <dbReference type="NCBI Taxonomy" id="132908"/>
    <lineage>
        <taxon>Eukaryota</taxon>
        <taxon>Metazoa</taxon>
        <taxon>Chordata</taxon>
        <taxon>Craniata</taxon>
        <taxon>Vertebrata</taxon>
        <taxon>Euteleostomi</taxon>
        <taxon>Mammalia</taxon>
        <taxon>Eutheria</taxon>
        <taxon>Laurasiatheria</taxon>
        <taxon>Chiroptera</taxon>
        <taxon>Yinpterochiroptera</taxon>
        <taxon>Pteropodoidea</taxon>
        <taxon>Pteropodidae</taxon>
        <taxon>Pteropodinae</taxon>
        <taxon>Pteropus</taxon>
    </lineage>
</organism>
<dbReference type="PRINTS" id="PR00408">
    <property type="entry name" value="MITP450"/>
</dbReference>
<evidence type="ECO:0000313" key="18">
    <source>
        <dbReference type="Proteomes" id="UP000515202"/>
    </source>
</evidence>
<dbReference type="OrthoDB" id="3945418at2759"/>
<dbReference type="InterPro" id="IPR001128">
    <property type="entry name" value="Cyt_P450"/>
</dbReference>
<evidence type="ECO:0000256" key="8">
    <source>
        <dbReference type="ARBA" id="ARBA00023002"/>
    </source>
</evidence>
<dbReference type="InterPro" id="IPR050479">
    <property type="entry name" value="CYP11_CYP27_families"/>
</dbReference>
<evidence type="ECO:0000256" key="2">
    <source>
        <dbReference type="ARBA" id="ARBA00004637"/>
    </source>
</evidence>
<protein>
    <recommendedName>
        <fullName evidence="4">steroid 11beta-monooxygenase</fullName>
        <ecNumber evidence="4">1.14.15.4</ecNumber>
    </recommendedName>
</protein>
<dbReference type="SUPFAM" id="SSF48264">
    <property type="entry name" value="Cytochrome P450"/>
    <property type="match status" value="1"/>
</dbReference>
<evidence type="ECO:0000256" key="14">
    <source>
        <dbReference type="ARBA" id="ARBA00047946"/>
    </source>
</evidence>
<dbReference type="EC" id="1.14.15.4" evidence="4"/>
<comment type="catalytic activity">
    <reaction evidence="15">
        <text>21-hydroxyprogesterone + 2 reduced [adrenodoxin] + O2 + 2 H(+) = corticosterone + 2 oxidized [adrenodoxin] + H2O</text>
        <dbReference type="Rhea" id="RHEA:46104"/>
        <dbReference type="Rhea" id="RHEA-COMP:9998"/>
        <dbReference type="Rhea" id="RHEA-COMP:9999"/>
        <dbReference type="ChEBI" id="CHEBI:15377"/>
        <dbReference type="ChEBI" id="CHEBI:15378"/>
        <dbReference type="ChEBI" id="CHEBI:15379"/>
        <dbReference type="ChEBI" id="CHEBI:16827"/>
        <dbReference type="ChEBI" id="CHEBI:16973"/>
        <dbReference type="ChEBI" id="CHEBI:33737"/>
        <dbReference type="ChEBI" id="CHEBI:33738"/>
    </reaction>
    <physiologicalReaction direction="left-to-right" evidence="15">
        <dbReference type="Rhea" id="RHEA:46105"/>
    </physiologicalReaction>
</comment>
<dbReference type="GO" id="GO:0032342">
    <property type="term" value="P:aldosterone biosynthetic process"/>
    <property type="evidence" value="ECO:0007669"/>
    <property type="project" value="TreeGrafter"/>
</dbReference>
<comment type="cofactor">
    <cofactor evidence="1 16">
        <name>heme</name>
        <dbReference type="ChEBI" id="CHEBI:30413"/>
    </cofactor>
</comment>
<comment type="similarity">
    <text evidence="3 17">Belongs to the cytochrome P450 family.</text>
</comment>
<dbReference type="GO" id="GO:0006704">
    <property type="term" value="P:glucocorticoid biosynthetic process"/>
    <property type="evidence" value="ECO:0007669"/>
    <property type="project" value="TreeGrafter"/>
</dbReference>
<evidence type="ECO:0000256" key="11">
    <source>
        <dbReference type="ARBA" id="ARBA00023128"/>
    </source>
</evidence>
<dbReference type="InterPro" id="IPR036396">
    <property type="entry name" value="Cyt_P450_sf"/>
</dbReference>
<dbReference type="GO" id="GO:0047783">
    <property type="term" value="F:corticosterone 18-monooxygenase activity"/>
    <property type="evidence" value="ECO:0007669"/>
    <property type="project" value="TreeGrafter"/>
</dbReference>
<sequence length="372" mass="42814">RYDVGGKHIVYVTLPQDVERLQQADSCQPQRTVLEPWLAYRQQRGHKCGVFLLNGPEWRWDRLRLNPDMLSPQAVQKYIPMVDKVARDFSAVLMSRVLQNARGSLTLDIQPSIFRYTIEASNLVLFGEQLGLLGRSPSPASLKFIHALEAMFKSTVQLTFMPRSLSRWTSPRVWRKHFEAWDYIFQYANTSIQKIYQELALGRPRQYSGIVAELLLQADMTLDSIKANSIDLTAGSVDTRQVGSDLVLQNYHIPAGTLVYVQLYCLGRNPAVFTRPERYHPQRWLDNRGSSTRFPYLSFGFGPRQCLGRRLAETEMLLLLHHVLKNFQVETLTREDVRMIYRFILMPSTLPLLTFRAIDALPGQPRDQTSSP</sequence>
<keyword evidence="5 16" id="KW-0349">Heme</keyword>
<evidence type="ECO:0000256" key="15">
    <source>
        <dbReference type="ARBA" id="ARBA00047970"/>
    </source>
</evidence>
<dbReference type="PANTHER" id="PTHR24279">
    <property type="entry name" value="CYTOCHROME P450"/>
    <property type="match status" value="1"/>
</dbReference>
<dbReference type="GO" id="GO:0071375">
    <property type="term" value="P:cellular response to peptide hormone stimulus"/>
    <property type="evidence" value="ECO:0007669"/>
    <property type="project" value="TreeGrafter"/>
</dbReference>
<dbReference type="GO" id="GO:0034650">
    <property type="term" value="P:cortisol metabolic process"/>
    <property type="evidence" value="ECO:0007669"/>
    <property type="project" value="TreeGrafter"/>
</dbReference>
<dbReference type="KEGG" id="pvp:105310134"/>
<dbReference type="Proteomes" id="UP000515202">
    <property type="component" value="Unplaced"/>
</dbReference>
<evidence type="ECO:0000256" key="3">
    <source>
        <dbReference type="ARBA" id="ARBA00010617"/>
    </source>
</evidence>
<comment type="subcellular location">
    <subcellularLocation>
        <location evidence="2">Mitochondrion inner membrane</location>
        <topology evidence="2">Peripheral membrane protein</topology>
    </subcellularLocation>
</comment>
<dbReference type="GO" id="GO:0005506">
    <property type="term" value="F:iron ion binding"/>
    <property type="evidence" value="ECO:0007669"/>
    <property type="project" value="InterPro"/>
</dbReference>